<evidence type="ECO:0000256" key="2">
    <source>
        <dbReference type="ARBA" id="ARBA00022448"/>
    </source>
</evidence>
<dbReference type="GO" id="GO:0006508">
    <property type="term" value="P:proteolysis"/>
    <property type="evidence" value="ECO:0007669"/>
    <property type="project" value="UniProtKB-KW"/>
</dbReference>
<keyword evidence="4" id="KW-0645">Protease</keyword>
<comment type="subcellular location">
    <subcellularLocation>
        <location evidence="1">Cell membrane</location>
        <topology evidence="1">Multi-pass membrane protein</topology>
    </subcellularLocation>
</comment>
<keyword evidence="14" id="KW-0080">Bacteriocin transport</keyword>
<dbReference type="GO" id="GO:0016887">
    <property type="term" value="F:ATP hydrolysis activity"/>
    <property type="evidence" value="ECO:0007669"/>
    <property type="project" value="InterPro"/>
</dbReference>
<gene>
    <name evidence="19" type="ORF">FM115_08115</name>
</gene>
<keyword evidence="8" id="KW-0788">Thiol protease</keyword>
<dbReference type="SUPFAM" id="SSF90123">
    <property type="entry name" value="ABC transporter transmembrane region"/>
    <property type="match status" value="1"/>
</dbReference>
<evidence type="ECO:0000256" key="11">
    <source>
        <dbReference type="ARBA" id="ARBA00022967"/>
    </source>
</evidence>
<dbReference type="InterPro" id="IPR003593">
    <property type="entry name" value="AAA+_ATPase"/>
</dbReference>
<keyword evidence="9 19" id="KW-0067">ATP-binding</keyword>
<evidence type="ECO:0000256" key="8">
    <source>
        <dbReference type="ARBA" id="ARBA00022807"/>
    </source>
</evidence>
<dbReference type="Proteomes" id="UP000195611">
    <property type="component" value="Unassembled WGS sequence"/>
</dbReference>
<dbReference type="NCBIfam" id="TIGR01193">
    <property type="entry name" value="bacteriocin_ABC"/>
    <property type="match status" value="1"/>
</dbReference>
<dbReference type="InterPro" id="IPR027417">
    <property type="entry name" value="P-loop_NTPase"/>
</dbReference>
<dbReference type="InterPro" id="IPR017871">
    <property type="entry name" value="ABC_transporter-like_CS"/>
</dbReference>
<evidence type="ECO:0000256" key="5">
    <source>
        <dbReference type="ARBA" id="ARBA00022692"/>
    </source>
</evidence>
<dbReference type="InterPro" id="IPR005074">
    <property type="entry name" value="Peptidase_C39"/>
</dbReference>
<dbReference type="SMART" id="SM00382">
    <property type="entry name" value="AAA"/>
    <property type="match status" value="1"/>
</dbReference>
<dbReference type="FunFam" id="3.40.50.300:FF:000299">
    <property type="entry name" value="ABC transporter ATP-binding protein/permease"/>
    <property type="match status" value="1"/>
</dbReference>
<keyword evidence="3" id="KW-1003">Cell membrane</keyword>
<evidence type="ECO:0000256" key="9">
    <source>
        <dbReference type="ARBA" id="ARBA00022840"/>
    </source>
</evidence>
<keyword evidence="5 15" id="KW-0812">Transmembrane</keyword>
<dbReference type="PROSITE" id="PS00211">
    <property type="entry name" value="ABC_TRANSPORTER_1"/>
    <property type="match status" value="1"/>
</dbReference>
<dbReference type="InterPro" id="IPR036640">
    <property type="entry name" value="ABC1_TM_sf"/>
</dbReference>
<organism evidence="19 20">
    <name type="scientific">Marinilactibacillus psychrotolerans 42ea</name>
    <dbReference type="NCBI Taxonomy" id="1255609"/>
    <lineage>
        <taxon>Bacteria</taxon>
        <taxon>Bacillati</taxon>
        <taxon>Bacillota</taxon>
        <taxon>Bacilli</taxon>
        <taxon>Lactobacillales</taxon>
        <taxon>Carnobacteriaceae</taxon>
        <taxon>Marinilactibacillus</taxon>
    </lineage>
</organism>
<evidence type="ECO:0000256" key="15">
    <source>
        <dbReference type="SAM" id="Phobius"/>
    </source>
</evidence>
<dbReference type="GO" id="GO:0008234">
    <property type="term" value="F:cysteine-type peptidase activity"/>
    <property type="evidence" value="ECO:0007669"/>
    <property type="project" value="UniProtKB-KW"/>
</dbReference>
<dbReference type="Pfam" id="PF00664">
    <property type="entry name" value="ABC_membrane"/>
    <property type="match status" value="1"/>
</dbReference>
<reference evidence="19 20" key="1">
    <citation type="submission" date="2017-02" db="EMBL/GenBank/DDBJ databases">
        <authorList>
            <person name="Peterson S.W."/>
        </authorList>
    </citation>
    <scope>NUCLEOTIDE SEQUENCE [LARGE SCALE GENOMIC DNA]</scope>
    <source>
        <strain evidence="19 20">42ea</strain>
    </source>
</reference>
<dbReference type="PROSITE" id="PS50893">
    <property type="entry name" value="ABC_TRANSPORTER_2"/>
    <property type="match status" value="1"/>
</dbReference>
<dbReference type="SUPFAM" id="SSF52540">
    <property type="entry name" value="P-loop containing nucleoside triphosphate hydrolases"/>
    <property type="match status" value="1"/>
</dbReference>
<dbReference type="PANTHER" id="PTHR24221">
    <property type="entry name" value="ATP-BINDING CASSETTE SUB-FAMILY B"/>
    <property type="match status" value="1"/>
</dbReference>
<dbReference type="PANTHER" id="PTHR24221:SF654">
    <property type="entry name" value="ATP-BINDING CASSETTE SUB-FAMILY B MEMBER 6"/>
    <property type="match status" value="1"/>
</dbReference>
<protein>
    <submittedName>
        <fullName evidence="19">Competence-stimulating peptide ABC transporter ATP-binding protein ComA</fullName>
    </submittedName>
</protein>
<dbReference type="EMBL" id="FUKW01000110">
    <property type="protein sequence ID" value="SJN39154.1"/>
    <property type="molecule type" value="Genomic_DNA"/>
</dbReference>
<feature type="transmembrane region" description="Helical" evidence="15">
    <location>
        <begin position="304"/>
        <end position="323"/>
    </location>
</feature>
<feature type="transmembrane region" description="Helical" evidence="15">
    <location>
        <begin position="164"/>
        <end position="186"/>
    </location>
</feature>
<accession>A0A1R4K4Q3</accession>
<dbReference type="Gene3D" id="3.40.50.300">
    <property type="entry name" value="P-loop containing nucleotide triphosphate hydrolases"/>
    <property type="match status" value="1"/>
</dbReference>
<dbReference type="PROSITE" id="PS50990">
    <property type="entry name" value="PEPTIDASE_C39"/>
    <property type="match status" value="1"/>
</dbReference>
<dbReference type="GO" id="GO:0015031">
    <property type="term" value="P:protein transport"/>
    <property type="evidence" value="ECO:0007669"/>
    <property type="project" value="UniProtKB-KW"/>
</dbReference>
<dbReference type="Gene3D" id="3.90.70.10">
    <property type="entry name" value="Cysteine proteinases"/>
    <property type="match status" value="1"/>
</dbReference>
<evidence type="ECO:0000256" key="12">
    <source>
        <dbReference type="ARBA" id="ARBA00022989"/>
    </source>
</evidence>
<dbReference type="GO" id="GO:0005524">
    <property type="term" value="F:ATP binding"/>
    <property type="evidence" value="ECO:0007669"/>
    <property type="project" value="UniProtKB-KW"/>
</dbReference>
<evidence type="ECO:0000256" key="3">
    <source>
        <dbReference type="ARBA" id="ARBA00022475"/>
    </source>
</evidence>
<evidence type="ECO:0000256" key="6">
    <source>
        <dbReference type="ARBA" id="ARBA00022741"/>
    </source>
</evidence>
<evidence type="ECO:0000259" key="18">
    <source>
        <dbReference type="PROSITE" id="PS50990"/>
    </source>
</evidence>
<keyword evidence="10" id="KW-0653">Protein transport</keyword>
<feature type="transmembrane region" description="Helical" evidence="15">
    <location>
        <begin position="198"/>
        <end position="215"/>
    </location>
</feature>
<dbReference type="PROSITE" id="PS50929">
    <property type="entry name" value="ABC_TM1F"/>
    <property type="match status" value="1"/>
</dbReference>
<dbReference type="InterPro" id="IPR005897">
    <property type="entry name" value="Pept_C39_ABC_bacteriocin"/>
</dbReference>
<dbReference type="GO" id="GO:0034040">
    <property type="term" value="F:ATPase-coupled lipid transmembrane transporter activity"/>
    <property type="evidence" value="ECO:0007669"/>
    <property type="project" value="TreeGrafter"/>
</dbReference>
<dbReference type="Pfam" id="PF03412">
    <property type="entry name" value="Peptidase_C39"/>
    <property type="match status" value="1"/>
</dbReference>
<evidence type="ECO:0000256" key="7">
    <source>
        <dbReference type="ARBA" id="ARBA00022801"/>
    </source>
</evidence>
<keyword evidence="6" id="KW-0547">Nucleotide-binding</keyword>
<keyword evidence="7" id="KW-0378">Hydrolase</keyword>
<dbReference type="CDD" id="cd18570">
    <property type="entry name" value="ABC_6TM_PCAT1_LagD_like"/>
    <property type="match status" value="1"/>
</dbReference>
<dbReference type="GO" id="GO:0043214">
    <property type="term" value="F:ABC-type bacteriocin transporter activity"/>
    <property type="evidence" value="ECO:0007669"/>
    <property type="project" value="InterPro"/>
</dbReference>
<keyword evidence="2" id="KW-0813">Transport</keyword>
<evidence type="ECO:0000259" key="16">
    <source>
        <dbReference type="PROSITE" id="PS50893"/>
    </source>
</evidence>
<keyword evidence="12 15" id="KW-1133">Transmembrane helix</keyword>
<evidence type="ECO:0000313" key="19">
    <source>
        <dbReference type="EMBL" id="SJN39154.1"/>
    </source>
</evidence>
<evidence type="ECO:0000259" key="17">
    <source>
        <dbReference type="PROSITE" id="PS50929"/>
    </source>
</evidence>
<name>A0A1R4K4Q3_9LACT</name>
<feature type="transmembrane region" description="Helical" evidence="15">
    <location>
        <begin position="275"/>
        <end position="297"/>
    </location>
</feature>
<evidence type="ECO:0000256" key="14">
    <source>
        <dbReference type="ARBA" id="ARBA00043264"/>
    </source>
</evidence>
<dbReference type="Gene3D" id="1.20.1560.10">
    <property type="entry name" value="ABC transporter type 1, transmembrane domain"/>
    <property type="match status" value="1"/>
</dbReference>
<evidence type="ECO:0000313" key="20">
    <source>
        <dbReference type="Proteomes" id="UP000195611"/>
    </source>
</evidence>
<feature type="domain" description="ABC transmembrane type-1" evidence="17">
    <location>
        <begin position="168"/>
        <end position="447"/>
    </location>
</feature>
<dbReference type="InterPro" id="IPR003439">
    <property type="entry name" value="ABC_transporter-like_ATP-bd"/>
</dbReference>
<dbReference type="RefSeq" id="WP_370684759.1">
    <property type="nucleotide sequence ID" value="NZ_FUKW01000110.1"/>
</dbReference>
<dbReference type="InterPro" id="IPR011527">
    <property type="entry name" value="ABC1_TM_dom"/>
</dbReference>
<evidence type="ECO:0000256" key="13">
    <source>
        <dbReference type="ARBA" id="ARBA00023136"/>
    </source>
</evidence>
<dbReference type="InterPro" id="IPR039421">
    <property type="entry name" value="Type_1_exporter"/>
</dbReference>
<dbReference type="GO" id="GO:0005886">
    <property type="term" value="C:plasma membrane"/>
    <property type="evidence" value="ECO:0007669"/>
    <property type="project" value="UniProtKB-SubCell"/>
</dbReference>
<evidence type="ECO:0000256" key="1">
    <source>
        <dbReference type="ARBA" id="ARBA00004651"/>
    </source>
</evidence>
<dbReference type="CDD" id="cd02418">
    <property type="entry name" value="Peptidase_C39B"/>
    <property type="match status" value="1"/>
</dbReference>
<dbReference type="Pfam" id="PF00005">
    <property type="entry name" value="ABC_tran"/>
    <property type="match status" value="1"/>
</dbReference>
<keyword evidence="13 15" id="KW-0472">Membrane</keyword>
<sequence>MKKHYVPQVDARDCGVAALSMILKHHGTDLSLARLRELAKTTAEGTSALGLIEAAKKVNFETKAIQADETLFDMEELPYPFIAHVLKEGKLLHYYVVYKEMKDKILIADPDPTVKIIKMDKKRFLEEWSGVALFFAPEPAYKPEKEKKNGLLSFIPMLLKQKMLITQIVIASLLITLFNILGAYYLQGLIDTYIPNQMTTSLHVISIGLVITYIVKQLLSYAQEYLLNVMGQRLSIDVILGYIKHIFNLPMSFFSTRRTGEIVSRFTDANSIIDALASTILSLFLDVSIVLIVGIVLAIQSTQLFFLSLIAVPIYLVFVLAFMKPFERMNNETMQANALLSSSIIESINGIETIKSLASEQLSYQKVDKEFVDYLRKSFTYAKTETLQKALKEGAQLLLNVCILWYGAQLVINGEMTVGQLITYNTLLVYFTNPLENIINLQPKLQAAKVANNRLNEVYVVQSEFESDKKLSEHIAKDGNFVLDNISYRYGYHKDVLSGITLTIPKNSKTTFVGISGSGKTTLAKLLVNFYEPVEGTIKLGNQDIQQIEKKTLRKHVGYVSQEPAIYSGTVLENLIMGAKEGTTEDEIMKAVELAEIREDIEALPLGYQTELSAEATELSGGQKQRLALARAMLSDSSILILDEATSALDVKTEKRVVDHLMALENKTVIFIAHRLTIAERSENIVVLDKGKVIEEGNHTSLMKQQGFYYDLNQL</sequence>
<evidence type="ECO:0000256" key="4">
    <source>
        <dbReference type="ARBA" id="ARBA00022670"/>
    </source>
</evidence>
<keyword evidence="11" id="KW-1278">Translocase</keyword>
<dbReference type="AlphaFoldDB" id="A0A1R4K4Q3"/>
<evidence type="ECO:0000256" key="10">
    <source>
        <dbReference type="ARBA" id="ARBA00022927"/>
    </source>
</evidence>
<feature type="domain" description="Peptidase C39" evidence="18">
    <location>
        <begin position="8"/>
        <end position="135"/>
    </location>
</feature>
<proteinExistence type="predicted"/>
<feature type="domain" description="ABC transporter" evidence="16">
    <location>
        <begin position="481"/>
        <end position="715"/>
    </location>
</feature>